<dbReference type="GO" id="GO:0006896">
    <property type="term" value="P:Golgi to vacuole transport"/>
    <property type="evidence" value="ECO:0007669"/>
    <property type="project" value="TreeGrafter"/>
</dbReference>
<dbReference type="GeneID" id="30033425"/>
<evidence type="ECO:0000259" key="8">
    <source>
        <dbReference type="Pfam" id="PF07928"/>
    </source>
</evidence>
<proteinExistence type="inferred from homology"/>
<feature type="compositionally biased region" description="Low complexity" evidence="7">
    <location>
        <begin position="21"/>
        <end position="46"/>
    </location>
</feature>
<feature type="domain" description="Vacuolar protein sorting-associated protein 54 C-terminal" evidence="8">
    <location>
        <begin position="786"/>
        <end position="916"/>
    </location>
</feature>
<protein>
    <submittedName>
        <fullName evidence="9">Vps54p</fullName>
    </submittedName>
</protein>
<evidence type="ECO:0000256" key="2">
    <source>
        <dbReference type="ARBA" id="ARBA00009150"/>
    </source>
</evidence>
<dbReference type="GO" id="GO:0042147">
    <property type="term" value="P:retrograde transport, endosome to Golgi"/>
    <property type="evidence" value="ECO:0007669"/>
    <property type="project" value="InterPro"/>
</dbReference>
<evidence type="ECO:0000256" key="1">
    <source>
        <dbReference type="ARBA" id="ARBA00004601"/>
    </source>
</evidence>
<keyword evidence="6" id="KW-0175">Coiled coil</keyword>
<dbReference type="RefSeq" id="XP_018735795.1">
    <property type="nucleotide sequence ID" value="XM_018878498.1"/>
</dbReference>
<dbReference type="GO" id="GO:0015031">
    <property type="term" value="P:protein transport"/>
    <property type="evidence" value="ECO:0007669"/>
    <property type="project" value="UniProtKB-KW"/>
</dbReference>
<dbReference type="PANTHER" id="PTHR12965">
    <property type="entry name" value="VACUOLAR PROTEIN SORTING 54"/>
    <property type="match status" value="1"/>
</dbReference>
<dbReference type="GO" id="GO:0005829">
    <property type="term" value="C:cytosol"/>
    <property type="evidence" value="ECO:0007669"/>
    <property type="project" value="GOC"/>
</dbReference>
<comment type="similarity">
    <text evidence="2">Belongs to the VPS54 family.</text>
</comment>
<keyword evidence="3" id="KW-0813">Transport</keyword>
<organism evidence="9 10">
    <name type="scientific">Sugiyamaella lignohabitans</name>
    <dbReference type="NCBI Taxonomy" id="796027"/>
    <lineage>
        <taxon>Eukaryota</taxon>
        <taxon>Fungi</taxon>
        <taxon>Dikarya</taxon>
        <taxon>Ascomycota</taxon>
        <taxon>Saccharomycotina</taxon>
        <taxon>Dipodascomycetes</taxon>
        <taxon>Dipodascales</taxon>
        <taxon>Trichomonascaceae</taxon>
        <taxon>Sugiyamaella</taxon>
    </lineage>
</organism>
<reference evidence="9 10" key="1">
    <citation type="submission" date="2016-02" db="EMBL/GenBank/DDBJ databases">
        <title>Complete genome sequence and transcriptome regulation of the pentose utilising yeast Sugiyamaella lignohabitans.</title>
        <authorList>
            <person name="Bellasio M."/>
            <person name="Peymann A."/>
            <person name="Valli M."/>
            <person name="Sipitzky M."/>
            <person name="Graf A."/>
            <person name="Sauer M."/>
            <person name="Marx H."/>
            <person name="Mattanovich D."/>
        </authorList>
    </citation>
    <scope>NUCLEOTIDE SEQUENCE [LARGE SCALE GENOMIC DNA]</scope>
    <source>
        <strain evidence="9 10">CBS 10342</strain>
    </source>
</reference>
<evidence type="ECO:0000256" key="6">
    <source>
        <dbReference type="ARBA" id="ARBA00023054"/>
    </source>
</evidence>
<dbReference type="InterPro" id="IPR012501">
    <property type="entry name" value="Vps54_C"/>
</dbReference>
<keyword evidence="5" id="KW-0333">Golgi apparatus</keyword>
<name>A0A167DUU9_9ASCO</name>
<accession>A0A167DUU9</accession>
<dbReference type="GO" id="GO:0000938">
    <property type="term" value="C:GARP complex"/>
    <property type="evidence" value="ECO:0007669"/>
    <property type="project" value="InterPro"/>
</dbReference>
<feature type="compositionally biased region" description="Low complexity" evidence="7">
    <location>
        <begin position="104"/>
        <end position="118"/>
    </location>
</feature>
<gene>
    <name evidence="9" type="primary">VPS54</name>
    <name evidence="9" type="ORF">AWJ20_1604</name>
</gene>
<dbReference type="KEGG" id="slb:AWJ20_1604"/>
<dbReference type="EMBL" id="CP014501">
    <property type="protein sequence ID" value="ANB13318.1"/>
    <property type="molecule type" value="Genomic_DNA"/>
</dbReference>
<dbReference type="OrthoDB" id="10259024at2759"/>
<evidence type="ECO:0000313" key="9">
    <source>
        <dbReference type="EMBL" id="ANB13318.1"/>
    </source>
</evidence>
<comment type="subcellular location">
    <subcellularLocation>
        <location evidence="1">Golgi apparatus</location>
        <location evidence="1">trans-Golgi network</location>
    </subcellularLocation>
</comment>
<dbReference type="AlphaFoldDB" id="A0A167DUU9"/>
<dbReference type="GO" id="GO:0019905">
    <property type="term" value="F:syntaxin binding"/>
    <property type="evidence" value="ECO:0007669"/>
    <property type="project" value="TreeGrafter"/>
</dbReference>
<evidence type="ECO:0000256" key="7">
    <source>
        <dbReference type="SAM" id="MobiDB-lite"/>
    </source>
</evidence>
<dbReference type="InterPro" id="IPR039745">
    <property type="entry name" value="Vps54"/>
</dbReference>
<dbReference type="PANTHER" id="PTHR12965:SF0">
    <property type="entry name" value="VACUOLAR PROTEIN SORTING-ASSOCIATED PROTEIN 54"/>
    <property type="match status" value="1"/>
</dbReference>
<evidence type="ECO:0000256" key="3">
    <source>
        <dbReference type="ARBA" id="ARBA00022448"/>
    </source>
</evidence>
<feature type="region of interest" description="Disordered" evidence="7">
    <location>
        <begin position="201"/>
        <end position="220"/>
    </location>
</feature>
<keyword evidence="10" id="KW-1185">Reference proteome</keyword>
<evidence type="ECO:0000256" key="4">
    <source>
        <dbReference type="ARBA" id="ARBA00022927"/>
    </source>
</evidence>
<feature type="region of interest" description="Disordered" evidence="7">
    <location>
        <begin position="1"/>
        <end position="48"/>
    </location>
</feature>
<dbReference type="Pfam" id="PF07928">
    <property type="entry name" value="Vps54"/>
    <property type="match status" value="1"/>
</dbReference>
<feature type="region of interest" description="Disordered" evidence="7">
    <location>
        <begin position="102"/>
        <end position="125"/>
    </location>
</feature>
<feature type="compositionally biased region" description="Polar residues" evidence="7">
    <location>
        <begin position="1"/>
        <end position="11"/>
    </location>
</feature>
<sequence length="971" mass="106588">MSGSNSSTPSTPVFAPVAGNSSTSIGSRSRRPSSIISGTSSLSATAGGAGSLSTFTPVGLNRVGHSLNRLGSNSIADLVDGNNISVSNDPYASPAQLGRRNMNTGGSSSFPFKPPTSKDIPPVTLAPTPRIKKEELREKLNDISSEYELFYGARISKGAGSTGLEPTGSKILSDDTLSLLSDKGVSMSVSSNDGAAIISDSESIADGDDSGTRQDTPDLTPLSTIPEVFFQEKFQLDNPKVFGIVSEKSEIIQGNGGSPPPIKVSDEDYEGTESDVPKILASNSILQEKLSWYIDTVELHLINEISNASKSFFSTLGDLKTINERASECITRIQYLKEQLVYADKDIALHGIEQVKLRQRRQNVEALSESLLQIATVFEQADNAESILLEGSDVDQSLDIIDASEALLEGNSSNDLVSQWITTWSYPLVDLRSVHGLADLRENLCTLRSKAGDIYSNKFSDILLKDLQTHMDSVPKVDTLQRLGKILDGDPAANTSYLKDTQLRESLIRQLRGLERSDNIATAFNQYKESVVKMVKNVVRMNLPSKSDTVSMSSNSTNRSMADKSMSLATSLRAMTIREAETMVSDIYISLSELYRRLSAQQKLLLDLTASLDDSKGTAVIDLSDLLLSVINHSESRMTKVLKVRREQTVNYGLQDFINFYALNGIYLAECELICGDPSNELRGMLSVFIKQFLDRFYAKHESELAELMDKDLWREEEITKDFQALVDRIVESGKSGKDPAPWVAALRKILSPTESEDDIPLSRLISSGVSTSEKKLPRNVFVENSSFIISKAAICLIRFTEDYLKLMILLPHLSTEVVTNWIDLAKKFNSRAIQLILGAGATRSAGLKHITAKHLALSSESVNIVVALLPFIKSFAARHLAPTSPVLNDFDALLGELENHRHEVHQKFVSLMSDKMNLHYNAIMKTDWSIPGPVSKYMQDLVKETSILVKILSKILPKQSYLVSICNAFA</sequence>
<keyword evidence="4" id="KW-0653">Protein transport</keyword>
<evidence type="ECO:0000256" key="5">
    <source>
        <dbReference type="ARBA" id="ARBA00023034"/>
    </source>
</evidence>
<dbReference type="Proteomes" id="UP000189580">
    <property type="component" value="Chromosome a"/>
</dbReference>
<evidence type="ECO:0000313" key="10">
    <source>
        <dbReference type="Proteomes" id="UP000189580"/>
    </source>
</evidence>